<protein>
    <recommendedName>
        <fullName evidence="5">Acetyltransferase</fullName>
        <ecNumber evidence="5">2.3.1.-</ecNumber>
    </recommendedName>
</protein>
<dbReference type="SUPFAM" id="SSF51161">
    <property type="entry name" value="Trimeric LpxA-like enzymes"/>
    <property type="match status" value="1"/>
</dbReference>
<dbReference type="PANTHER" id="PTHR43017">
    <property type="entry name" value="GALACTOSIDE O-ACETYLTRANSFERASE"/>
    <property type="match status" value="1"/>
</dbReference>
<dbReference type="AlphaFoldDB" id="A0A418YFU5"/>
<reference evidence="7 8" key="1">
    <citation type="submission" date="2018-09" db="EMBL/GenBank/DDBJ databases">
        <authorList>
            <person name="Wang F."/>
        </authorList>
    </citation>
    <scope>NUCLEOTIDE SEQUENCE [LARGE SCALE GENOMIC DNA]</scope>
    <source>
        <strain evidence="7 8">PLHSC7-2</strain>
    </source>
</reference>
<evidence type="ECO:0000259" key="6">
    <source>
        <dbReference type="SMART" id="SM01266"/>
    </source>
</evidence>
<dbReference type="InterPro" id="IPR001451">
    <property type="entry name" value="Hexapep"/>
</dbReference>
<organism evidence="7 8">
    <name type="scientific">Motilimonas pumila</name>
    <dbReference type="NCBI Taxonomy" id="2303987"/>
    <lineage>
        <taxon>Bacteria</taxon>
        <taxon>Pseudomonadati</taxon>
        <taxon>Pseudomonadota</taxon>
        <taxon>Gammaproteobacteria</taxon>
        <taxon>Alteromonadales</taxon>
        <taxon>Alteromonadales genera incertae sedis</taxon>
        <taxon>Motilimonas</taxon>
    </lineage>
</organism>
<evidence type="ECO:0000256" key="2">
    <source>
        <dbReference type="ARBA" id="ARBA00022679"/>
    </source>
</evidence>
<dbReference type="OrthoDB" id="9815592at2"/>
<evidence type="ECO:0000256" key="3">
    <source>
        <dbReference type="ARBA" id="ARBA00022737"/>
    </source>
</evidence>
<name>A0A418YFU5_9GAMM</name>
<dbReference type="SMART" id="SM01266">
    <property type="entry name" value="Mac"/>
    <property type="match status" value="1"/>
</dbReference>
<dbReference type="InterPro" id="IPR011004">
    <property type="entry name" value="Trimer_LpxA-like_sf"/>
</dbReference>
<feature type="domain" description="Maltose/galactoside acetyltransferase" evidence="6">
    <location>
        <begin position="5"/>
        <end position="59"/>
    </location>
</feature>
<evidence type="ECO:0000256" key="5">
    <source>
        <dbReference type="RuleBase" id="RU367021"/>
    </source>
</evidence>
<dbReference type="InterPro" id="IPR024688">
    <property type="entry name" value="Mac_dom"/>
</dbReference>
<dbReference type="GO" id="GO:0008870">
    <property type="term" value="F:galactoside O-acetyltransferase activity"/>
    <property type="evidence" value="ECO:0007669"/>
    <property type="project" value="TreeGrafter"/>
</dbReference>
<dbReference type="PANTHER" id="PTHR43017:SF1">
    <property type="entry name" value="ACETYLTRANSFERASE YJL218W-RELATED"/>
    <property type="match status" value="1"/>
</dbReference>
<keyword evidence="4 5" id="KW-0012">Acyltransferase</keyword>
<dbReference type="RefSeq" id="WP_119910228.1">
    <property type="nucleotide sequence ID" value="NZ_QZCH01000008.1"/>
</dbReference>
<dbReference type="Pfam" id="PF00132">
    <property type="entry name" value="Hexapep"/>
    <property type="match status" value="1"/>
</dbReference>
<keyword evidence="2 5" id="KW-0808">Transferase</keyword>
<dbReference type="EC" id="2.3.1.-" evidence="5"/>
<sequence>MTSEKAKMLAGKAYDAWDDTLVADRMRAKSVCHLFNQADPTQLHPRMALLTSLLNISGQAHIEPVFFCDYGYNIHIGDHFYANHHLTIIDVCEVNIGHHVLIGPHVMIATAGHPIEPMARRETEFGRPINIGNDVWIGGNVSILPGVSIGDNCVIGAGAVVVKDIPANSVAVGNPCKVVKQVPLVEA</sequence>
<comment type="caution">
    <text evidence="7">The sequence shown here is derived from an EMBL/GenBank/DDBJ whole genome shotgun (WGS) entry which is preliminary data.</text>
</comment>
<accession>A0A418YFU5</accession>
<dbReference type="Pfam" id="PF12464">
    <property type="entry name" value="Mac"/>
    <property type="match status" value="1"/>
</dbReference>
<proteinExistence type="inferred from homology"/>
<evidence type="ECO:0000256" key="1">
    <source>
        <dbReference type="ARBA" id="ARBA00007274"/>
    </source>
</evidence>
<keyword evidence="8" id="KW-1185">Reference proteome</keyword>
<evidence type="ECO:0000256" key="4">
    <source>
        <dbReference type="ARBA" id="ARBA00023315"/>
    </source>
</evidence>
<dbReference type="CDD" id="cd03357">
    <property type="entry name" value="LbH_MAT_GAT"/>
    <property type="match status" value="1"/>
</dbReference>
<keyword evidence="3" id="KW-0677">Repeat</keyword>
<comment type="similarity">
    <text evidence="1 5">Belongs to the transferase hexapeptide repeat family.</text>
</comment>
<dbReference type="Proteomes" id="UP000283255">
    <property type="component" value="Unassembled WGS sequence"/>
</dbReference>
<evidence type="ECO:0000313" key="8">
    <source>
        <dbReference type="Proteomes" id="UP000283255"/>
    </source>
</evidence>
<gene>
    <name evidence="7" type="ORF">D1Z90_07955</name>
</gene>
<reference evidence="7 8" key="2">
    <citation type="submission" date="2019-01" db="EMBL/GenBank/DDBJ databases">
        <title>Motilimonas pumilus sp. nov., isolated from the gut of sea cucumber (Apostichopus japonicus).</title>
        <authorList>
            <person name="Wang F.-Q."/>
            <person name="Ren L.-H."/>
            <person name="Lin Y.-W."/>
            <person name="Sun G.-H."/>
            <person name="Du Z.-J."/>
            <person name="Zhao J.-X."/>
            <person name="Liu X.-J."/>
            <person name="Liu L.-J."/>
        </authorList>
    </citation>
    <scope>NUCLEOTIDE SEQUENCE [LARGE SCALE GENOMIC DNA]</scope>
    <source>
        <strain evidence="7 8">PLHSC7-2</strain>
    </source>
</reference>
<dbReference type="Gene3D" id="2.160.10.10">
    <property type="entry name" value="Hexapeptide repeat proteins"/>
    <property type="match status" value="1"/>
</dbReference>
<dbReference type="EMBL" id="QZCH01000008">
    <property type="protein sequence ID" value="RJG48418.1"/>
    <property type="molecule type" value="Genomic_DNA"/>
</dbReference>
<dbReference type="FunFam" id="2.160.10.10:FF:000008">
    <property type="entry name" value="Maltose O-acetyltransferase"/>
    <property type="match status" value="1"/>
</dbReference>
<dbReference type="InterPro" id="IPR039369">
    <property type="entry name" value="LacA-like"/>
</dbReference>
<evidence type="ECO:0000313" key="7">
    <source>
        <dbReference type="EMBL" id="RJG48418.1"/>
    </source>
</evidence>